<dbReference type="SUPFAM" id="SSF52047">
    <property type="entry name" value="RNI-like"/>
    <property type="match status" value="1"/>
</dbReference>
<sequence length="577" mass="65250">MSSLEKARWQIDQQLAIVHHTERELLSRRNAFTFACALPPELLSLIFLRYVDPFADQTLDRRGLLALIKVTHVCRHWRAVALACPALWTRLNFCSIEWTKEMIQRSKQAPLIVSVDLSFKAPARTALEEAVRELPRIRQFRLRSSTNIAQEFIERLTSPAPLLESLLIDNNTFSPYNSSARDQTVTIPRSFLSHTAPALRKLALWRCDFSWDMPLLKGLTELDLSWISTAARPSNGQLLHALRNMPALKKLTLRDTLPMSTDMAEGVHLPELQQLHVYGSPFECSQFLSYLTFPEAIKITLNCLTDDEDFSSIVPFLAIKCFPPNRGKEAREVLHISGADPSSIRIQSGLPTLGNSSSYTGMKFEWRVTIQLNWFQSTLSAINVLRSIISHLDLVAMRIVQIQDLDCVSQDFWRALLTSTSAATILDVDCINYSSVTDLVKVFHPGVGVPCKDILLPHLDQLVLSHTEFNDTGDNVPSMHPNLNVNVLYDCLMARANHGVSLHRLIVWECYNFTADNKRFLGEVVPYVQWDGIYMALRTPEPSEEDDSEVESGEDDFAPFDDSDGSDSDDIDLDDDF</sequence>
<dbReference type="EMBL" id="JH711581">
    <property type="protein sequence ID" value="EIW79355.1"/>
    <property type="molecule type" value="Genomic_DNA"/>
</dbReference>
<keyword evidence="4" id="KW-1185">Reference proteome</keyword>
<dbReference type="RefSeq" id="XP_007771005.1">
    <property type="nucleotide sequence ID" value="XM_007772815.1"/>
</dbReference>
<gene>
    <name evidence="3" type="ORF">CONPUDRAFT_107669</name>
</gene>
<organism evidence="3 4">
    <name type="scientific">Coniophora puteana (strain RWD-64-598)</name>
    <name type="common">Brown rot fungus</name>
    <dbReference type="NCBI Taxonomy" id="741705"/>
    <lineage>
        <taxon>Eukaryota</taxon>
        <taxon>Fungi</taxon>
        <taxon>Dikarya</taxon>
        <taxon>Basidiomycota</taxon>
        <taxon>Agaricomycotina</taxon>
        <taxon>Agaricomycetes</taxon>
        <taxon>Agaricomycetidae</taxon>
        <taxon>Boletales</taxon>
        <taxon>Coniophorineae</taxon>
        <taxon>Coniophoraceae</taxon>
        <taxon>Coniophora</taxon>
    </lineage>
</organism>
<accession>A0A5M3ML13</accession>
<dbReference type="Gene3D" id="3.80.10.10">
    <property type="entry name" value="Ribonuclease Inhibitor"/>
    <property type="match status" value="1"/>
</dbReference>
<dbReference type="InterPro" id="IPR032675">
    <property type="entry name" value="LRR_dom_sf"/>
</dbReference>
<dbReference type="Proteomes" id="UP000053558">
    <property type="component" value="Unassembled WGS sequence"/>
</dbReference>
<feature type="region of interest" description="Disordered" evidence="1">
    <location>
        <begin position="539"/>
        <end position="577"/>
    </location>
</feature>
<name>A0A5M3ML13_CONPW</name>
<dbReference type="OMA" id="HTEFNDT"/>
<feature type="domain" description="F-box" evidence="2">
    <location>
        <begin position="36"/>
        <end position="93"/>
    </location>
</feature>
<evidence type="ECO:0000313" key="3">
    <source>
        <dbReference type="EMBL" id="EIW79355.1"/>
    </source>
</evidence>
<feature type="compositionally biased region" description="Acidic residues" evidence="1">
    <location>
        <begin position="542"/>
        <end position="577"/>
    </location>
</feature>
<evidence type="ECO:0000313" key="4">
    <source>
        <dbReference type="Proteomes" id="UP000053558"/>
    </source>
</evidence>
<dbReference type="KEGG" id="cput:CONPUDRAFT_107669"/>
<dbReference type="InterPro" id="IPR001810">
    <property type="entry name" value="F-box_dom"/>
</dbReference>
<comment type="caution">
    <text evidence="3">The sequence shown here is derived from an EMBL/GenBank/DDBJ whole genome shotgun (WGS) entry which is preliminary data.</text>
</comment>
<proteinExistence type="predicted"/>
<dbReference type="Gene3D" id="1.20.1280.50">
    <property type="match status" value="1"/>
</dbReference>
<evidence type="ECO:0000256" key="1">
    <source>
        <dbReference type="SAM" id="MobiDB-lite"/>
    </source>
</evidence>
<dbReference type="Pfam" id="PF12937">
    <property type="entry name" value="F-box-like"/>
    <property type="match status" value="1"/>
</dbReference>
<dbReference type="OrthoDB" id="2692326at2759"/>
<dbReference type="GeneID" id="19198654"/>
<dbReference type="AlphaFoldDB" id="A0A5M3ML13"/>
<evidence type="ECO:0000259" key="2">
    <source>
        <dbReference type="Pfam" id="PF12937"/>
    </source>
</evidence>
<protein>
    <recommendedName>
        <fullName evidence="2">F-box domain-containing protein</fullName>
    </recommendedName>
</protein>
<reference evidence="4" key="1">
    <citation type="journal article" date="2012" name="Science">
        <title>The Paleozoic origin of enzymatic lignin decomposition reconstructed from 31 fungal genomes.</title>
        <authorList>
            <person name="Floudas D."/>
            <person name="Binder M."/>
            <person name="Riley R."/>
            <person name="Barry K."/>
            <person name="Blanchette R.A."/>
            <person name="Henrissat B."/>
            <person name="Martinez A.T."/>
            <person name="Otillar R."/>
            <person name="Spatafora J.W."/>
            <person name="Yadav J.S."/>
            <person name="Aerts A."/>
            <person name="Benoit I."/>
            <person name="Boyd A."/>
            <person name="Carlson A."/>
            <person name="Copeland A."/>
            <person name="Coutinho P.M."/>
            <person name="de Vries R.P."/>
            <person name="Ferreira P."/>
            <person name="Findley K."/>
            <person name="Foster B."/>
            <person name="Gaskell J."/>
            <person name="Glotzer D."/>
            <person name="Gorecki P."/>
            <person name="Heitman J."/>
            <person name="Hesse C."/>
            <person name="Hori C."/>
            <person name="Igarashi K."/>
            <person name="Jurgens J.A."/>
            <person name="Kallen N."/>
            <person name="Kersten P."/>
            <person name="Kohler A."/>
            <person name="Kuees U."/>
            <person name="Kumar T.K.A."/>
            <person name="Kuo A."/>
            <person name="LaButti K."/>
            <person name="Larrondo L.F."/>
            <person name="Lindquist E."/>
            <person name="Ling A."/>
            <person name="Lombard V."/>
            <person name="Lucas S."/>
            <person name="Lundell T."/>
            <person name="Martin R."/>
            <person name="McLaughlin D.J."/>
            <person name="Morgenstern I."/>
            <person name="Morin E."/>
            <person name="Murat C."/>
            <person name="Nagy L.G."/>
            <person name="Nolan M."/>
            <person name="Ohm R.A."/>
            <person name="Patyshakuliyeva A."/>
            <person name="Rokas A."/>
            <person name="Ruiz-Duenas F.J."/>
            <person name="Sabat G."/>
            <person name="Salamov A."/>
            <person name="Samejima M."/>
            <person name="Schmutz J."/>
            <person name="Slot J.C."/>
            <person name="St John F."/>
            <person name="Stenlid J."/>
            <person name="Sun H."/>
            <person name="Sun S."/>
            <person name="Syed K."/>
            <person name="Tsang A."/>
            <person name="Wiebenga A."/>
            <person name="Young D."/>
            <person name="Pisabarro A."/>
            <person name="Eastwood D.C."/>
            <person name="Martin F."/>
            <person name="Cullen D."/>
            <person name="Grigoriev I.V."/>
            <person name="Hibbett D.S."/>
        </authorList>
    </citation>
    <scope>NUCLEOTIDE SEQUENCE [LARGE SCALE GENOMIC DNA]</scope>
    <source>
        <strain evidence="4">RWD-64-598 SS2</strain>
    </source>
</reference>